<keyword evidence="3" id="KW-1185">Reference proteome</keyword>
<dbReference type="RefSeq" id="WP_007416527.1">
    <property type="nucleotide sequence ID" value="NZ_ABOX02000028.1"/>
</dbReference>
<feature type="chain" id="PRO_5002894897" description="Neutral/alkaline non-lysosomal ceramidase N-terminal domain-containing protein" evidence="1">
    <location>
        <begin position="25"/>
        <end position="477"/>
    </location>
</feature>
<gene>
    <name evidence="2" type="ORF">Cflav_PD2229</name>
</gene>
<evidence type="ECO:0000313" key="2">
    <source>
        <dbReference type="EMBL" id="EEF59385.1"/>
    </source>
</evidence>
<dbReference type="STRING" id="320771.Cflav_PD2229"/>
<evidence type="ECO:0000313" key="3">
    <source>
        <dbReference type="Proteomes" id="UP000003688"/>
    </source>
</evidence>
<evidence type="ECO:0008006" key="4">
    <source>
        <dbReference type="Google" id="ProtNLM"/>
    </source>
</evidence>
<accession>B9XL34</accession>
<dbReference type="Proteomes" id="UP000003688">
    <property type="component" value="Unassembled WGS sequence"/>
</dbReference>
<evidence type="ECO:0000256" key="1">
    <source>
        <dbReference type="SAM" id="SignalP"/>
    </source>
</evidence>
<protein>
    <recommendedName>
        <fullName evidence="4">Neutral/alkaline non-lysosomal ceramidase N-terminal domain-containing protein</fullName>
    </recommendedName>
</protein>
<organism evidence="2 3">
    <name type="scientific">Pedosphaera parvula (strain Ellin514)</name>
    <dbReference type="NCBI Taxonomy" id="320771"/>
    <lineage>
        <taxon>Bacteria</taxon>
        <taxon>Pseudomonadati</taxon>
        <taxon>Verrucomicrobiota</taxon>
        <taxon>Pedosphaerae</taxon>
        <taxon>Pedosphaerales</taxon>
        <taxon>Pedosphaeraceae</taxon>
        <taxon>Pedosphaera</taxon>
    </lineage>
</organism>
<comment type="caution">
    <text evidence="2">The sequence shown here is derived from an EMBL/GenBank/DDBJ whole genome shotgun (WGS) entry which is preliminary data.</text>
</comment>
<dbReference type="EMBL" id="ABOX02000028">
    <property type="protein sequence ID" value="EEF59385.1"/>
    <property type="molecule type" value="Genomic_DNA"/>
</dbReference>
<name>B9XL34_PEDPL</name>
<keyword evidence="1" id="KW-0732">Signal</keyword>
<proteinExistence type="predicted"/>
<dbReference type="AlphaFoldDB" id="B9XL34"/>
<sequence length="477" mass="52212" precursor="true">MSSMRLLFGILLSLLTGFETSLLADTASQVTGSEPSAGWAEVEITPPLGIYLGGRGGPITKSTKVLDPLYAQVTYLKDAKGTGLVLVSLDTVGIAHDLSDRIRTAIVRELGVEYNLVVINCSHTHSGPYMIRDLMAAVEPTPPIESDYFKSLTDKLILATRTAKTNLSPVTVEVFEGTSKVGINRRGKNKQGKIGIIPNPDGPMNEKLWVMKLTPTNGKAPALVFSYSCHPVIVYEYAGSAISADFPGVTRNTLREKLGKDLHCQFIQGTAGDMRPRILADLQKKRFRAPKPEDLQQAGHDLADDVMATLKTSGTKLNLNLAGTMDRPFLPRDKPPGKEIYEAMAKEEKSKYRQAVAAYWLPRYESGDGFSRGDAWPLGLIRLADNQWVVYSGGEPCAEWVPKITQWLAPRHLVVWGYSQESISYLPTEEMLAAGGYEVHESNHTRSTTPAAFAPGINEAARQSLLRQAAFIEAPVK</sequence>
<feature type="signal peptide" evidence="1">
    <location>
        <begin position="1"/>
        <end position="24"/>
    </location>
</feature>
<reference evidence="2 3" key="1">
    <citation type="journal article" date="2011" name="J. Bacteriol.">
        <title>Genome sequence of 'Pedosphaera parvula' Ellin514, an aerobic Verrucomicrobial isolate from pasture soil.</title>
        <authorList>
            <person name="Kant R."/>
            <person name="van Passel M.W."/>
            <person name="Sangwan P."/>
            <person name="Palva A."/>
            <person name="Lucas S."/>
            <person name="Copeland A."/>
            <person name="Lapidus A."/>
            <person name="Glavina Del Rio T."/>
            <person name="Dalin E."/>
            <person name="Tice H."/>
            <person name="Bruce D."/>
            <person name="Goodwin L."/>
            <person name="Pitluck S."/>
            <person name="Chertkov O."/>
            <person name="Larimer F.W."/>
            <person name="Land M.L."/>
            <person name="Hauser L."/>
            <person name="Brettin T.S."/>
            <person name="Detter J.C."/>
            <person name="Han S."/>
            <person name="de Vos W.M."/>
            <person name="Janssen P.H."/>
            <person name="Smidt H."/>
        </authorList>
    </citation>
    <scope>NUCLEOTIDE SEQUENCE [LARGE SCALE GENOMIC DNA]</scope>
    <source>
        <strain evidence="2 3">Ellin514</strain>
    </source>
</reference>
<dbReference type="OrthoDB" id="264270at2"/>